<feature type="region of interest" description="Disordered" evidence="1">
    <location>
        <begin position="206"/>
        <end position="227"/>
    </location>
</feature>
<feature type="compositionally biased region" description="Acidic residues" evidence="1">
    <location>
        <begin position="121"/>
        <end position="133"/>
    </location>
</feature>
<gene>
    <name evidence="2" type="ORF">ILUMI_04274</name>
</gene>
<evidence type="ECO:0000313" key="3">
    <source>
        <dbReference type="Proteomes" id="UP000801492"/>
    </source>
</evidence>
<name>A0A8K0GLC4_IGNLU</name>
<feature type="compositionally biased region" description="Polar residues" evidence="1">
    <location>
        <begin position="1"/>
        <end position="19"/>
    </location>
</feature>
<dbReference type="InterPro" id="IPR026703">
    <property type="entry name" value="ERICH2"/>
</dbReference>
<dbReference type="PANTHER" id="PTHR21520:SF2">
    <property type="entry name" value="GLUTAMATE-RICH PROTEIN 2"/>
    <property type="match status" value="1"/>
</dbReference>
<reference evidence="2" key="1">
    <citation type="submission" date="2019-08" db="EMBL/GenBank/DDBJ databases">
        <title>The genome of the North American firefly Photinus pyralis.</title>
        <authorList>
            <consortium name="Photinus pyralis genome working group"/>
            <person name="Fallon T.R."/>
            <person name="Sander Lower S.E."/>
            <person name="Weng J.-K."/>
        </authorList>
    </citation>
    <scope>NUCLEOTIDE SEQUENCE</scope>
    <source>
        <strain evidence="2">TRF0915ILg1</strain>
        <tissue evidence="2">Whole body</tissue>
    </source>
</reference>
<feature type="compositionally biased region" description="Low complexity" evidence="1">
    <location>
        <begin position="145"/>
        <end position="155"/>
    </location>
</feature>
<dbReference type="InterPro" id="IPR011990">
    <property type="entry name" value="TPR-like_helical_dom_sf"/>
</dbReference>
<feature type="compositionally biased region" description="Low complexity" evidence="1">
    <location>
        <begin position="105"/>
        <end position="120"/>
    </location>
</feature>
<dbReference type="Proteomes" id="UP000801492">
    <property type="component" value="Unassembled WGS sequence"/>
</dbReference>
<dbReference type="EMBL" id="VTPC01001452">
    <property type="protein sequence ID" value="KAF2901918.1"/>
    <property type="molecule type" value="Genomic_DNA"/>
</dbReference>
<feature type="compositionally biased region" description="Acidic residues" evidence="1">
    <location>
        <begin position="89"/>
        <end position="104"/>
    </location>
</feature>
<dbReference type="Gene3D" id="1.25.40.10">
    <property type="entry name" value="Tetratricopeptide repeat domain"/>
    <property type="match status" value="1"/>
</dbReference>
<comment type="caution">
    <text evidence="2">The sequence shown here is derived from an EMBL/GenBank/DDBJ whole genome shotgun (WGS) entry which is preliminary data.</text>
</comment>
<feature type="region of interest" description="Disordered" evidence="1">
    <location>
        <begin position="86"/>
        <end position="158"/>
    </location>
</feature>
<evidence type="ECO:0000313" key="2">
    <source>
        <dbReference type="EMBL" id="KAF2901918.1"/>
    </source>
</evidence>
<accession>A0A8K0GLC4</accession>
<evidence type="ECO:0000256" key="1">
    <source>
        <dbReference type="SAM" id="MobiDB-lite"/>
    </source>
</evidence>
<organism evidence="2 3">
    <name type="scientific">Ignelater luminosus</name>
    <name type="common">Cucubano</name>
    <name type="synonym">Pyrophorus luminosus</name>
    <dbReference type="NCBI Taxonomy" id="2038154"/>
    <lineage>
        <taxon>Eukaryota</taxon>
        <taxon>Metazoa</taxon>
        <taxon>Ecdysozoa</taxon>
        <taxon>Arthropoda</taxon>
        <taxon>Hexapoda</taxon>
        <taxon>Insecta</taxon>
        <taxon>Pterygota</taxon>
        <taxon>Neoptera</taxon>
        <taxon>Endopterygota</taxon>
        <taxon>Coleoptera</taxon>
        <taxon>Polyphaga</taxon>
        <taxon>Elateriformia</taxon>
        <taxon>Elateroidea</taxon>
        <taxon>Elateridae</taxon>
        <taxon>Agrypninae</taxon>
        <taxon>Pyrophorini</taxon>
        <taxon>Ignelater</taxon>
    </lineage>
</organism>
<feature type="compositionally biased region" description="Acidic residues" evidence="1">
    <location>
        <begin position="20"/>
        <end position="29"/>
    </location>
</feature>
<keyword evidence="3" id="KW-1185">Reference proteome</keyword>
<dbReference type="SUPFAM" id="SSF48452">
    <property type="entry name" value="TPR-like"/>
    <property type="match status" value="1"/>
</dbReference>
<dbReference type="PANTHER" id="PTHR21520">
    <property type="entry name" value="GLUTAMATE-RICH PROTEIN 2"/>
    <property type="match status" value="1"/>
</dbReference>
<dbReference type="OrthoDB" id="9950633at2759"/>
<sequence>MTTEDNGNVSLLKPTSSSEDLSEYTDADESISAPTEFLAEFLSAVMLKDYETALKYCKLILQYEPNNGTAKEFYPLILAKLQQINGNNEEGDNNSEEDDDDEDSSSSSSSSDSSDSSTSEESSEEQEEEEEVEVGPGADKRSKGSSDGTTGSYSSLEDDEAELDQLAALAAKYHVDNVDFGNGNKIYGTMNLKSMFEAKISENGKVTSNQVPFGTSSDSESPTEPVTQQTIAMLRAKVVPAKN</sequence>
<proteinExistence type="predicted"/>
<protein>
    <submittedName>
        <fullName evidence="2">Uncharacterized protein</fullName>
    </submittedName>
</protein>
<dbReference type="AlphaFoldDB" id="A0A8K0GLC4"/>
<feature type="region of interest" description="Disordered" evidence="1">
    <location>
        <begin position="1"/>
        <end position="30"/>
    </location>
</feature>